<keyword evidence="2" id="KW-0964">Secreted</keyword>
<name>A0A0N1PHM5_PAPMA</name>
<dbReference type="SUPFAM" id="SSF56112">
    <property type="entry name" value="Protein kinase-like (PK-like)"/>
    <property type="match status" value="1"/>
</dbReference>
<reference evidence="8 9" key="1">
    <citation type="journal article" date="2015" name="Nat. Commun.">
        <title>Outbred genome sequencing and CRISPR/Cas9 gene editing in butterflies.</title>
        <authorList>
            <person name="Li X."/>
            <person name="Fan D."/>
            <person name="Zhang W."/>
            <person name="Liu G."/>
            <person name="Zhang L."/>
            <person name="Zhao L."/>
            <person name="Fang X."/>
            <person name="Chen L."/>
            <person name="Dong Y."/>
            <person name="Chen Y."/>
            <person name="Ding Y."/>
            <person name="Zhao R."/>
            <person name="Feng M."/>
            <person name="Zhu Y."/>
            <person name="Feng Y."/>
            <person name="Jiang X."/>
            <person name="Zhu D."/>
            <person name="Xiang H."/>
            <person name="Feng X."/>
            <person name="Li S."/>
            <person name="Wang J."/>
            <person name="Zhang G."/>
            <person name="Kronforst M.R."/>
            <person name="Wang W."/>
        </authorList>
    </citation>
    <scope>NUCLEOTIDE SEQUENCE [LARGE SCALE GENOMIC DNA]</scope>
    <source>
        <strain evidence="8">Ya'a_city_454_Pm</strain>
        <tissue evidence="8">Whole body</tissue>
    </source>
</reference>
<evidence type="ECO:0000313" key="8">
    <source>
        <dbReference type="EMBL" id="KPJ17454.1"/>
    </source>
</evidence>
<dbReference type="Pfam" id="PF05375">
    <property type="entry name" value="Pacifastin_I"/>
    <property type="match status" value="1"/>
</dbReference>
<comment type="subcellular location">
    <subcellularLocation>
        <location evidence="1">Secreted</location>
    </subcellularLocation>
</comment>
<proteinExistence type="inferred from homology"/>
<dbReference type="InterPro" id="IPR004119">
    <property type="entry name" value="EcKL"/>
</dbReference>
<evidence type="ECO:0000256" key="5">
    <source>
        <dbReference type="ARBA" id="ARBA00023157"/>
    </source>
</evidence>
<evidence type="ECO:0000256" key="6">
    <source>
        <dbReference type="ARBA" id="ARBA00029459"/>
    </source>
</evidence>
<dbReference type="EMBL" id="KQ460144">
    <property type="protein sequence ID" value="KPJ17454.1"/>
    <property type="molecule type" value="Genomic_DNA"/>
</dbReference>
<gene>
    <name evidence="8" type="ORF">RR48_03864</name>
</gene>
<dbReference type="SUPFAM" id="SSF57283">
    <property type="entry name" value="PMP inhibitors"/>
    <property type="match status" value="1"/>
</dbReference>
<keyword evidence="9" id="KW-1185">Reference proteome</keyword>
<evidence type="ECO:0000259" key="7">
    <source>
        <dbReference type="SMART" id="SM00587"/>
    </source>
</evidence>
<dbReference type="Proteomes" id="UP000053240">
    <property type="component" value="Unassembled WGS sequence"/>
</dbReference>
<dbReference type="InParanoid" id="A0A0N1PHM5"/>
<feature type="domain" description="CHK kinase-like" evidence="7">
    <location>
        <begin position="132"/>
        <end position="324"/>
    </location>
</feature>
<evidence type="ECO:0000256" key="3">
    <source>
        <dbReference type="ARBA" id="ARBA00022690"/>
    </source>
</evidence>
<evidence type="ECO:0000256" key="4">
    <source>
        <dbReference type="ARBA" id="ARBA00022900"/>
    </source>
</evidence>
<keyword evidence="4" id="KW-0722">Serine protease inhibitor</keyword>
<dbReference type="STRING" id="76193.A0A0N1PHM5"/>
<evidence type="ECO:0000256" key="2">
    <source>
        <dbReference type="ARBA" id="ARBA00022525"/>
    </source>
</evidence>
<evidence type="ECO:0000313" key="9">
    <source>
        <dbReference type="Proteomes" id="UP000053240"/>
    </source>
</evidence>
<dbReference type="GO" id="GO:0005576">
    <property type="term" value="C:extracellular region"/>
    <property type="evidence" value="ECO:0007669"/>
    <property type="project" value="UniProtKB-SubCell"/>
</dbReference>
<evidence type="ECO:0000256" key="1">
    <source>
        <dbReference type="ARBA" id="ARBA00004613"/>
    </source>
</evidence>
<dbReference type="GO" id="GO:0004867">
    <property type="term" value="F:serine-type endopeptidase inhibitor activity"/>
    <property type="evidence" value="ECO:0007669"/>
    <property type="project" value="UniProtKB-KW"/>
</dbReference>
<dbReference type="PANTHER" id="PTHR11012:SF8">
    <property type="entry name" value="JUVENILE HORMONE-INDUCIBLE PROTEIN 26"/>
    <property type="match status" value="1"/>
</dbReference>
<keyword evidence="5" id="KW-1015">Disulfide bond</keyword>
<dbReference type="Pfam" id="PF02958">
    <property type="entry name" value="EcKL"/>
    <property type="match status" value="1"/>
</dbReference>
<dbReference type="InterPro" id="IPR036201">
    <property type="entry name" value="Pacifastin_dom_sf"/>
</dbReference>
<dbReference type="AlphaFoldDB" id="A0A0N1PHM5"/>
<organism evidence="8 9">
    <name type="scientific">Papilio machaon</name>
    <name type="common">Old World swallowtail butterfly</name>
    <dbReference type="NCBI Taxonomy" id="76193"/>
    <lineage>
        <taxon>Eukaryota</taxon>
        <taxon>Metazoa</taxon>
        <taxon>Ecdysozoa</taxon>
        <taxon>Arthropoda</taxon>
        <taxon>Hexapoda</taxon>
        <taxon>Insecta</taxon>
        <taxon>Pterygota</taxon>
        <taxon>Neoptera</taxon>
        <taxon>Endopterygota</taxon>
        <taxon>Lepidoptera</taxon>
        <taxon>Glossata</taxon>
        <taxon>Ditrysia</taxon>
        <taxon>Papilionoidea</taxon>
        <taxon>Papilionidae</taxon>
        <taxon>Papilioninae</taxon>
        <taxon>Papilio</taxon>
    </lineage>
</organism>
<keyword evidence="3" id="KW-0646">Protease inhibitor</keyword>
<accession>A0A0N1PHM5</accession>
<dbReference type="InterPro" id="IPR015897">
    <property type="entry name" value="CHK_kinase-like"/>
</dbReference>
<dbReference type="SMART" id="SM00587">
    <property type="entry name" value="CHK"/>
    <property type="match status" value="1"/>
</dbReference>
<sequence length="535" mass="62254">MSYVFKGDLDNINEQQKEFISEALRKQNYTGTEVNVENVGKKGDNYGSQVKRIKVQCGNGKEFRMIAKIIPDAMKMQTQMNATDIFINEAVLFNEVLPKFKEMQIKFGLPEKDVLKYPLCYGTTMETNSEIILLEDLVMSNFTMLDKAKTLNNETVKLVLKDVAKFHGMSYVLRYKEPQMLDKLLNSLFNPMFDPKNFDQSKMFFEQIAREVITICDSSKYRNIIVDIMQNLTTPWKKIIASDKGTKYSIIQHGDLWTNNIMFQIQNNQPVKCIFLDYQMSRDSLPPSDIHYFIFNCTDYETRSKHYHEWMDYYHSELDRFLNYFGLKASYIYPRDKFDADLKRYGKASLGTSFFVLNITLRETQEAGDLVFEDDEQIPMFKMGAVMEKTKEAIKNRIEGLIQMSNIMRVEITIFVIMLTSAVTLKFVEDDLLLFWRRTDTGPCEPFTTFRMQCNRCVCSADATLFCTKMFCGKPVTFFNILATRGHRRAAQGTPSAFRYDRSDSRVVKSRQDTCTHFTKDIHTSTKISFLFATV</sequence>
<dbReference type="InterPro" id="IPR011009">
    <property type="entry name" value="Kinase-like_dom_sf"/>
</dbReference>
<dbReference type="InterPro" id="IPR008037">
    <property type="entry name" value="Pacifastin_dom"/>
</dbReference>
<comment type="similarity">
    <text evidence="6">Belongs to the protease inhibitor I19 family.</text>
</comment>
<dbReference type="PANTHER" id="PTHR11012">
    <property type="entry name" value="PROTEIN KINASE-LIKE DOMAIN-CONTAINING"/>
    <property type="match status" value="1"/>
</dbReference>
<protein>
    <recommendedName>
        <fullName evidence="7">CHK kinase-like domain-containing protein</fullName>
    </recommendedName>
</protein>